<organism evidence="2 3">
    <name type="scientific">Eumeta variegata</name>
    <name type="common">Bagworm moth</name>
    <name type="synonym">Eumeta japonica</name>
    <dbReference type="NCBI Taxonomy" id="151549"/>
    <lineage>
        <taxon>Eukaryota</taxon>
        <taxon>Metazoa</taxon>
        <taxon>Ecdysozoa</taxon>
        <taxon>Arthropoda</taxon>
        <taxon>Hexapoda</taxon>
        <taxon>Insecta</taxon>
        <taxon>Pterygota</taxon>
        <taxon>Neoptera</taxon>
        <taxon>Endopterygota</taxon>
        <taxon>Lepidoptera</taxon>
        <taxon>Glossata</taxon>
        <taxon>Ditrysia</taxon>
        <taxon>Tineoidea</taxon>
        <taxon>Psychidae</taxon>
        <taxon>Oiketicinae</taxon>
        <taxon>Eumeta</taxon>
    </lineage>
</organism>
<evidence type="ECO:0000256" key="1">
    <source>
        <dbReference type="SAM" id="MobiDB-lite"/>
    </source>
</evidence>
<feature type="compositionally biased region" description="Polar residues" evidence="1">
    <location>
        <begin position="1"/>
        <end position="25"/>
    </location>
</feature>
<dbReference type="AlphaFoldDB" id="A0A4C1XN37"/>
<accession>A0A4C1XN37</accession>
<dbReference type="EMBL" id="BGZK01000884">
    <property type="protein sequence ID" value="GBP63964.1"/>
    <property type="molecule type" value="Genomic_DNA"/>
</dbReference>
<feature type="region of interest" description="Disordered" evidence="1">
    <location>
        <begin position="1"/>
        <end position="30"/>
    </location>
</feature>
<comment type="caution">
    <text evidence="2">The sequence shown here is derived from an EMBL/GenBank/DDBJ whole genome shotgun (WGS) entry which is preliminary data.</text>
</comment>
<feature type="compositionally biased region" description="Basic residues" evidence="1">
    <location>
        <begin position="82"/>
        <end position="92"/>
    </location>
</feature>
<dbReference type="Proteomes" id="UP000299102">
    <property type="component" value="Unassembled WGS sequence"/>
</dbReference>
<protein>
    <submittedName>
        <fullName evidence="2">Uncharacterized protein</fullName>
    </submittedName>
</protein>
<evidence type="ECO:0000313" key="3">
    <source>
        <dbReference type="Proteomes" id="UP000299102"/>
    </source>
</evidence>
<feature type="region of interest" description="Disordered" evidence="1">
    <location>
        <begin position="76"/>
        <end position="101"/>
    </location>
</feature>
<gene>
    <name evidence="2" type="ORF">EVAR_25115_1</name>
</gene>
<keyword evidence="3" id="KW-1185">Reference proteome</keyword>
<reference evidence="2 3" key="1">
    <citation type="journal article" date="2019" name="Commun. Biol.">
        <title>The bagworm genome reveals a unique fibroin gene that provides high tensile strength.</title>
        <authorList>
            <person name="Kono N."/>
            <person name="Nakamura H."/>
            <person name="Ohtoshi R."/>
            <person name="Tomita M."/>
            <person name="Numata K."/>
            <person name="Arakawa K."/>
        </authorList>
    </citation>
    <scope>NUCLEOTIDE SEQUENCE [LARGE SCALE GENOMIC DNA]</scope>
</reference>
<name>A0A4C1XN37_EUMVA</name>
<sequence length="165" mass="18028">MNNTVREVTASSSAFRPISESSSGLLPSHQPIPPSPEILFLPKRPGNVLMTPLELRISMRSGDHTLWAGARRQPILHGSGNRYKKKKKHGEKRARSASENMLSKEHGLVTAATIICERSAGRAPAAAAAYRPSGSCLGYVSCYKRCCDAVVVNCQKHYYIPIVLI</sequence>
<proteinExistence type="predicted"/>
<evidence type="ECO:0000313" key="2">
    <source>
        <dbReference type="EMBL" id="GBP63964.1"/>
    </source>
</evidence>